<evidence type="ECO:0000256" key="2">
    <source>
        <dbReference type="SAM" id="Phobius"/>
    </source>
</evidence>
<evidence type="ECO:0000313" key="3">
    <source>
        <dbReference type="EMBL" id="CAB9516598.1"/>
    </source>
</evidence>
<accession>A0A9N8HN45</accession>
<dbReference type="EMBL" id="CAICTM010000793">
    <property type="protein sequence ID" value="CAB9516598.1"/>
    <property type="molecule type" value="Genomic_DNA"/>
</dbReference>
<feature type="compositionally biased region" description="Polar residues" evidence="1">
    <location>
        <begin position="109"/>
        <end position="125"/>
    </location>
</feature>
<dbReference type="AlphaFoldDB" id="A0A9N8HN45"/>
<sequence length="317" mass="34162">MPDLSAGSGGATRGSTSTSTQQQQQQQRNDDLQSAATSNGLATLLEEETVDHHSSSKYSSTAAGYKNSHSDNKIKKASLKKDDAAYSKSIDDLSSFSKASMISDRSKPSAKQQLQDFNNNSNDKSPASLEMPPSKRQPSLGYQPNPSFRSSGNSISLPGAHATAGIQSSDMVLPAQPIMLEQQSSVHTNGVSNETTTSEHNNNHDNNNHITVLSSNTRQNHNHSQAHPDPEMALRTNNNTYEPEARPVMEQNLPQATPFSTTGNNEAAEETKKDVCLRLSMMANLVMFIMIGIIVGVILSRRSKSSSDSSSNPDDGN</sequence>
<proteinExistence type="predicted"/>
<protein>
    <submittedName>
        <fullName evidence="3">Uncharacterized protein</fullName>
    </submittedName>
</protein>
<feature type="compositionally biased region" description="Polar residues" evidence="1">
    <location>
        <begin position="32"/>
        <end position="41"/>
    </location>
</feature>
<feature type="transmembrane region" description="Helical" evidence="2">
    <location>
        <begin position="279"/>
        <end position="299"/>
    </location>
</feature>
<feature type="compositionally biased region" description="Polar residues" evidence="1">
    <location>
        <begin position="252"/>
        <end position="265"/>
    </location>
</feature>
<feature type="region of interest" description="Disordered" evidence="1">
    <location>
        <begin position="185"/>
        <end position="269"/>
    </location>
</feature>
<name>A0A9N8HN45_9STRA</name>
<keyword evidence="2" id="KW-0472">Membrane</keyword>
<keyword evidence="4" id="KW-1185">Reference proteome</keyword>
<evidence type="ECO:0000313" key="4">
    <source>
        <dbReference type="Proteomes" id="UP001153069"/>
    </source>
</evidence>
<reference evidence="3" key="1">
    <citation type="submission" date="2020-06" db="EMBL/GenBank/DDBJ databases">
        <authorList>
            <consortium name="Plant Systems Biology data submission"/>
        </authorList>
    </citation>
    <scope>NUCLEOTIDE SEQUENCE</scope>
    <source>
        <strain evidence="3">D6</strain>
    </source>
</reference>
<keyword evidence="2" id="KW-0812">Transmembrane</keyword>
<feature type="region of interest" description="Disordered" evidence="1">
    <location>
        <begin position="103"/>
        <end position="161"/>
    </location>
</feature>
<feature type="compositionally biased region" description="Low complexity" evidence="1">
    <location>
        <begin position="13"/>
        <end position="27"/>
    </location>
</feature>
<dbReference type="Proteomes" id="UP001153069">
    <property type="component" value="Unassembled WGS sequence"/>
</dbReference>
<keyword evidence="2" id="KW-1133">Transmembrane helix</keyword>
<feature type="compositionally biased region" description="Polar residues" evidence="1">
    <location>
        <begin position="136"/>
        <end position="156"/>
    </location>
</feature>
<feature type="compositionally biased region" description="Basic and acidic residues" evidence="1">
    <location>
        <begin position="68"/>
        <end position="85"/>
    </location>
</feature>
<organism evidence="3 4">
    <name type="scientific">Seminavis robusta</name>
    <dbReference type="NCBI Taxonomy" id="568900"/>
    <lineage>
        <taxon>Eukaryota</taxon>
        <taxon>Sar</taxon>
        <taxon>Stramenopiles</taxon>
        <taxon>Ochrophyta</taxon>
        <taxon>Bacillariophyta</taxon>
        <taxon>Bacillariophyceae</taxon>
        <taxon>Bacillariophycidae</taxon>
        <taxon>Naviculales</taxon>
        <taxon>Naviculaceae</taxon>
        <taxon>Seminavis</taxon>
    </lineage>
</organism>
<feature type="region of interest" description="Disordered" evidence="1">
    <location>
        <begin position="1"/>
        <end position="85"/>
    </location>
</feature>
<comment type="caution">
    <text evidence="3">The sequence shown here is derived from an EMBL/GenBank/DDBJ whole genome shotgun (WGS) entry which is preliminary data.</text>
</comment>
<feature type="compositionally biased region" description="Polar residues" evidence="1">
    <location>
        <begin position="210"/>
        <end position="225"/>
    </location>
</feature>
<evidence type="ECO:0000256" key="1">
    <source>
        <dbReference type="SAM" id="MobiDB-lite"/>
    </source>
</evidence>
<gene>
    <name evidence="3" type="ORF">SEMRO_794_G203420.1</name>
</gene>